<protein>
    <submittedName>
        <fullName evidence="1">Uncharacterized protein</fullName>
    </submittedName>
</protein>
<proteinExistence type="predicted"/>
<reference evidence="1 2" key="1">
    <citation type="submission" date="2014-12" db="EMBL/GenBank/DDBJ databases">
        <title>Draft Genome Sequence of Pseudoalteromonas luteoviolacea HI1.</title>
        <authorList>
            <person name="Asahina A.Y."/>
            <person name="Hadfield M.G."/>
        </authorList>
    </citation>
    <scope>NUCLEOTIDE SEQUENCE [LARGE SCALE GENOMIC DNA]</scope>
    <source>
        <strain evidence="1 2">HI1</strain>
    </source>
</reference>
<name>A0A0C1MM27_9GAMM</name>
<dbReference type="Proteomes" id="UP000031327">
    <property type="component" value="Unassembled WGS sequence"/>
</dbReference>
<evidence type="ECO:0000313" key="1">
    <source>
        <dbReference type="EMBL" id="KID55523.1"/>
    </source>
</evidence>
<gene>
    <name evidence="1" type="ORF">JF50_20155</name>
</gene>
<sequence length="307" mass="34663">MHNSIFPQCNKSFKDFISALNKKLIDGSNGQYRRKPTFLSAMVAESLPGKPDNYNINTLKAELKSNDTHSNQNRAGFLTFNSNTLLKVTSLGRKLRKKEGIELEVAYRIAAEGLALQNIEEIIYACRIPVPKDEFHRVCLDGLIFSLSVGKGYPNSNVRDLVITGYRSPSYCVHKSTEYALGCVSYGDMLKITYPSPLSRRVEDTDLSTLYICKYSAGEPRIPLPLLSREVAYNLSEHLFIDFVTEELSAPLEPYFIKITESELFLHLQEWAIRHPKTARNATSPYFENWGNLALDLPMKAKLAVGK</sequence>
<dbReference type="AlphaFoldDB" id="A0A0C1MM27"/>
<comment type="caution">
    <text evidence="1">The sequence shown here is derived from an EMBL/GenBank/DDBJ whole genome shotgun (WGS) entry which is preliminary data.</text>
</comment>
<dbReference type="EMBL" id="JWIC01000008">
    <property type="protein sequence ID" value="KID55523.1"/>
    <property type="molecule type" value="Genomic_DNA"/>
</dbReference>
<accession>A0A0C1MM27</accession>
<dbReference type="RefSeq" id="WP_039611177.1">
    <property type="nucleotide sequence ID" value="NZ_JWIC01000008.1"/>
</dbReference>
<organism evidence="1 2">
    <name type="scientific">Pseudoalteromonas luteoviolacea</name>
    <dbReference type="NCBI Taxonomy" id="43657"/>
    <lineage>
        <taxon>Bacteria</taxon>
        <taxon>Pseudomonadati</taxon>
        <taxon>Pseudomonadota</taxon>
        <taxon>Gammaproteobacteria</taxon>
        <taxon>Alteromonadales</taxon>
        <taxon>Pseudoalteromonadaceae</taxon>
        <taxon>Pseudoalteromonas</taxon>
    </lineage>
</organism>
<evidence type="ECO:0000313" key="2">
    <source>
        <dbReference type="Proteomes" id="UP000031327"/>
    </source>
</evidence>